<dbReference type="GO" id="GO:0004519">
    <property type="term" value="F:endonuclease activity"/>
    <property type="evidence" value="ECO:0007669"/>
    <property type="project" value="UniProtKB-KW"/>
</dbReference>
<dbReference type="Gene3D" id="3.30.1370.110">
    <property type="match status" value="1"/>
</dbReference>
<gene>
    <name evidence="2" type="primary">smrA</name>
    <name evidence="2" type="ORF">GTQ55_01570</name>
</gene>
<proteinExistence type="predicted"/>
<dbReference type="NCBIfam" id="NF033154">
    <property type="entry name" value="endonuc_SmrA"/>
    <property type="match status" value="1"/>
</dbReference>
<dbReference type="InterPro" id="IPR002625">
    <property type="entry name" value="Smr_dom"/>
</dbReference>
<dbReference type="InterPro" id="IPR047688">
    <property type="entry name" value="Endonuc_SmrA"/>
</dbReference>
<dbReference type="SMART" id="SM00463">
    <property type="entry name" value="SMR"/>
    <property type="match status" value="1"/>
</dbReference>
<evidence type="ECO:0000313" key="2">
    <source>
        <dbReference type="EMBL" id="QHQ37806.1"/>
    </source>
</evidence>
<sequence>MGGVVDKSDLEDFRGAMGALGDVKPLAPRHRQSAFKKDAHHDALNQRARREAATAQTARELNPLGGEYVEPVDPWDPIEFKRDGVQNGVYRNLRLGKYTVDARLDLHNHTIEMARSALYRFVKDCVEADVRCALVTHGKGEGRKQPALLKSCVNAWLPQLPEVLAFHSAQKQHGGLGATYLLLRKSERKRQQNLEQHQRRSRP</sequence>
<feature type="domain" description="Smr" evidence="1">
    <location>
        <begin position="104"/>
        <end position="184"/>
    </location>
</feature>
<dbReference type="PANTHER" id="PTHR35562">
    <property type="entry name" value="DNA ENDONUCLEASE SMRA-RELATED"/>
    <property type="match status" value="1"/>
</dbReference>
<dbReference type="Pfam" id="PF01713">
    <property type="entry name" value="Smr"/>
    <property type="match status" value="1"/>
</dbReference>
<accession>A0ABX6IVK8</accession>
<keyword evidence="2" id="KW-0255">Endonuclease</keyword>
<dbReference type="InterPro" id="IPR036063">
    <property type="entry name" value="Smr_dom_sf"/>
</dbReference>
<name>A0ABX6IVK8_9GAMM</name>
<dbReference type="Proteomes" id="UP000464675">
    <property type="component" value="Chromosome"/>
</dbReference>
<evidence type="ECO:0000313" key="3">
    <source>
        <dbReference type="Proteomes" id="UP000464675"/>
    </source>
</evidence>
<dbReference type="PANTHER" id="PTHR35562:SF2">
    <property type="entry name" value="DNA ENDONUCLEASE SMRA-RELATED"/>
    <property type="match status" value="1"/>
</dbReference>
<keyword evidence="2" id="KW-0540">Nuclease</keyword>
<evidence type="ECO:0000259" key="1">
    <source>
        <dbReference type="PROSITE" id="PS50828"/>
    </source>
</evidence>
<reference evidence="2 3" key="1">
    <citation type="submission" date="2020-01" db="EMBL/GenBank/DDBJ databases">
        <title>The possibility of degradation of plastic by Microbulbifer hydrolyticus IRE-31.</title>
        <authorList>
            <person name="Liu L."/>
        </authorList>
    </citation>
    <scope>NUCLEOTIDE SEQUENCE [LARGE SCALE GENOMIC DNA]</scope>
    <source>
        <strain evidence="2 3">IRE-31</strain>
    </source>
</reference>
<protein>
    <submittedName>
        <fullName evidence="2">DNA endonuclease SmrA</fullName>
    </submittedName>
</protein>
<dbReference type="SUPFAM" id="SSF160443">
    <property type="entry name" value="SMR domain-like"/>
    <property type="match status" value="1"/>
</dbReference>
<organism evidence="2 3">
    <name type="scientific">Microbulbifer hydrolyticus</name>
    <dbReference type="NCBI Taxonomy" id="48074"/>
    <lineage>
        <taxon>Bacteria</taxon>
        <taxon>Pseudomonadati</taxon>
        <taxon>Pseudomonadota</taxon>
        <taxon>Gammaproteobacteria</taxon>
        <taxon>Cellvibrionales</taxon>
        <taxon>Microbulbiferaceae</taxon>
        <taxon>Microbulbifer</taxon>
    </lineage>
</organism>
<keyword evidence="2" id="KW-0378">Hydrolase</keyword>
<keyword evidence="3" id="KW-1185">Reference proteome</keyword>
<dbReference type="EMBL" id="CP047491">
    <property type="protein sequence ID" value="QHQ37806.1"/>
    <property type="molecule type" value="Genomic_DNA"/>
</dbReference>
<dbReference type="PROSITE" id="PS50828">
    <property type="entry name" value="SMR"/>
    <property type="match status" value="1"/>
</dbReference>